<dbReference type="PANTHER" id="PTHR47160:SF8">
    <property type="entry name" value="MULE TRANSPOSASE DOMAIN-CONTAINING PROTEIN"/>
    <property type="match status" value="1"/>
</dbReference>
<name>A0A8B6BNB1_MYTGA</name>
<evidence type="ECO:0000313" key="2">
    <source>
        <dbReference type="EMBL" id="VDH92729.1"/>
    </source>
</evidence>
<sequence length="333" mass="38634">MSLYRARLKDTPLLPITRIDVNLEGKWTRTSQGNSSYSQTMATQTKILIFTTTQNLTNLVAADVIYGDGTFYTSPTQFFSTVYTARKGRRSHVSYCRFSLLPNKSEQTYDRLFNLLKTACQQHHLQLAPQIFFTDFEIAIRNSAQRAFANITLRGCFFHFTQCIWRKTQNLGLATAYKNNEDLRLLVRRAAVLPLVPPQLVEDVWFTALEDAEEIAINTTAFADYVTEYWVEGYNRQHWNHFSNEGPRTNNHLEGWHSKLKKHVNHAHPNIYILIEILKKTQANTEANQLTSLKYRNINNRLATLKECFLQGELTVQDYADQATFLLHMEIRQ</sequence>
<organism evidence="2 3">
    <name type="scientific">Mytilus galloprovincialis</name>
    <name type="common">Mediterranean mussel</name>
    <dbReference type="NCBI Taxonomy" id="29158"/>
    <lineage>
        <taxon>Eukaryota</taxon>
        <taxon>Metazoa</taxon>
        <taxon>Spiralia</taxon>
        <taxon>Lophotrochozoa</taxon>
        <taxon>Mollusca</taxon>
        <taxon>Bivalvia</taxon>
        <taxon>Autobranchia</taxon>
        <taxon>Pteriomorphia</taxon>
        <taxon>Mytilida</taxon>
        <taxon>Mytiloidea</taxon>
        <taxon>Mytilidae</taxon>
        <taxon>Mytilinae</taxon>
        <taxon>Mytilus</taxon>
    </lineage>
</organism>
<dbReference type="AlphaFoldDB" id="A0A8B6BNB1"/>
<keyword evidence="3" id="KW-1185">Reference proteome</keyword>
<gene>
    <name evidence="2" type="ORF">MGAL_10B020999</name>
</gene>
<reference evidence="2" key="1">
    <citation type="submission" date="2018-11" db="EMBL/GenBank/DDBJ databases">
        <authorList>
            <person name="Alioto T."/>
            <person name="Alioto T."/>
        </authorList>
    </citation>
    <scope>NUCLEOTIDE SEQUENCE</scope>
</reference>
<dbReference type="PANTHER" id="PTHR47160">
    <property type="entry name" value="PUTATIVE-RELATED"/>
    <property type="match status" value="1"/>
</dbReference>
<evidence type="ECO:0000259" key="1">
    <source>
        <dbReference type="Pfam" id="PF10551"/>
    </source>
</evidence>
<accession>A0A8B6BNB1</accession>
<dbReference type="Pfam" id="PF10551">
    <property type="entry name" value="MULE"/>
    <property type="match status" value="1"/>
</dbReference>
<protein>
    <recommendedName>
        <fullName evidence="1">MULE transposase domain-containing protein</fullName>
    </recommendedName>
</protein>
<dbReference type="InterPro" id="IPR018289">
    <property type="entry name" value="MULE_transposase_dom"/>
</dbReference>
<evidence type="ECO:0000313" key="3">
    <source>
        <dbReference type="Proteomes" id="UP000596742"/>
    </source>
</evidence>
<dbReference type="EMBL" id="UYJE01000372">
    <property type="protein sequence ID" value="VDH92729.1"/>
    <property type="molecule type" value="Genomic_DNA"/>
</dbReference>
<comment type="caution">
    <text evidence="2">The sequence shown here is derived from an EMBL/GenBank/DDBJ whole genome shotgun (WGS) entry which is preliminary data.</text>
</comment>
<feature type="domain" description="MULE transposase" evidence="1">
    <location>
        <begin position="65"/>
        <end position="162"/>
    </location>
</feature>
<proteinExistence type="predicted"/>
<dbReference type="OrthoDB" id="6123510at2759"/>
<dbReference type="Proteomes" id="UP000596742">
    <property type="component" value="Unassembled WGS sequence"/>
</dbReference>